<dbReference type="InterPro" id="IPR027417">
    <property type="entry name" value="P-loop_NTPase"/>
</dbReference>
<accession>A0A6H2C410</accession>
<reference evidence="1 2" key="2">
    <citation type="submission" date="2020-04" db="EMBL/GenBank/DDBJ databases">
        <authorList>
            <person name="Fomenkov A."/>
            <person name="Anton B.P."/>
            <person name="Roberts R.J."/>
        </authorList>
    </citation>
    <scope>NUCLEOTIDE SEQUENCE [LARGE SCALE GENOMIC DNA]</scope>
    <source>
        <strain evidence="1 2">CCAP 1403/13f</strain>
    </source>
</reference>
<organism evidence="1 2">
    <name type="scientific">Dolichospermum flos-aquae CCAP 1403/13F</name>
    <dbReference type="NCBI Taxonomy" id="315271"/>
    <lineage>
        <taxon>Bacteria</taxon>
        <taxon>Bacillati</taxon>
        <taxon>Cyanobacteriota</taxon>
        <taxon>Cyanophyceae</taxon>
        <taxon>Nostocales</taxon>
        <taxon>Aphanizomenonaceae</taxon>
        <taxon>Dolichospermum</taxon>
    </lineage>
</organism>
<gene>
    <name evidence="1" type="ORF">HGD76_22640</name>
</gene>
<proteinExistence type="predicted"/>
<evidence type="ECO:0000313" key="2">
    <source>
        <dbReference type="Proteomes" id="UP000502433"/>
    </source>
</evidence>
<dbReference type="KEGG" id="dfs:HGD76_22640"/>
<dbReference type="EMBL" id="CP051206">
    <property type="protein sequence ID" value="QJB46565.1"/>
    <property type="molecule type" value="Genomic_DNA"/>
</dbReference>
<dbReference type="RefSeq" id="WP_168697105.1">
    <property type="nucleotide sequence ID" value="NZ_CP051206.1"/>
</dbReference>
<sequence length="116" mass="13097">MVQEISNVLYAKFGNRVNRRSGEDISSQVKRMKLAVEPQTINVALVWDTKGYDANIVYVINPDGGDQNPIKKRSLFYVAATRAKQFLAVYSSIPEQNAPIMQDALRAVQNLERQLI</sequence>
<dbReference type="Proteomes" id="UP000502433">
    <property type="component" value="Chromosome"/>
</dbReference>
<evidence type="ECO:0000313" key="1">
    <source>
        <dbReference type="EMBL" id="QJB46565.1"/>
    </source>
</evidence>
<dbReference type="SUPFAM" id="SSF52540">
    <property type="entry name" value="P-loop containing nucleoside triphosphate hydrolases"/>
    <property type="match status" value="1"/>
</dbReference>
<dbReference type="Gene3D" id="3.40.50.300">
    <property type="entry name" value="P-loop containing nucleotide triphosphate hydrolases"/>
    <property type="match status" value="1"/>
</dbReference>
<dbReference type="AlphaFoldDB" id="A0A6H2C410"/>
<name>A0A6H2C410_DOLFA</name>
<reference evidence="1 2" key="1">
    <citation type="submission" date="2020-04" db="EMBL/GenBank/DDBJ databases">
        <title>Genome-Wide Identification of 5-Methylcytosine Sites in Bacterial Genomes By High-Throughput Sequencing of MspJI Restriction Fragments.</title>
        <authorList>
            <person name="Wu V."/>
        </authorList>
    </citation>
    <scope>NUCLEOTIDE SEQUENCE [LARGE SCALE GENOMIC DNA]</scope>
    <source>
        <strain evidence="1 2">CCAP 1403/13f</strain>
    </source>
</reference>
<protein>
    <submittedName>
        <fullName evidence="1">Uncharacterized protein</fullName>
    </submittedName>
</protein>